<sequence>MSAQSDGYVEHRLEHYKQRYSWDCGVSCVIMLLSEEQRTEMLENFDRICQEEGFNQSTWTIDLCYLLKRFDIQHVMYTELLGVNESYKKQGYYNKIIDMDRDRVLQRFDAAVSAGIVVEQHSLTSEELVAHLSRHGPVVVLVDSGLLVCDLCKHNKIKAEFRRCFGGSYSGHYVVVVGYSRGKLLYRDPALSPRLCAASPARLARAARAKGTDHDVILVYNDYR</sequence>
<proteinExistence type="predicted"/>
<comment type="caution">
    <text evidence="1">The sequence shown here is derived from an EMBL/GenBank/DDBJ whole genome shotgun (WGS) entry which is preliminary data.</text>
</comment>
<dbReference type="AlphaFoldDB" id="A0A8S0YRX5"/>
<reference evidence="1 2" key="1">
    <citation type="submission" date="2020-04" db="EMBL/GenBank/DDBJ databases">
        <authorList>
            <person name="Wallbank WR R."/>
            <person name="Pardo Diaz C."/>
            <person name="Kozak K."/>
            <person name="Martin S."/>
            <person name="Jiggins C."/>
            <person name="Moest M."/>
            <person name="Warren A I."/>
            <person name="Byers J.R.P. K."/>
            <person name="Montejo-Kovacevich G."/>
            <person name="Yen C E."/>
        </authorList>
    </citation>
    <scope>NUCLEOTIDE SEQUENCE [LARGE SCALE GENOMIC DNA]</scope>
</reference>
<dbReference type="Proteomes" id="UP000494106">
    <property type="component" value="Unassembled WGS sequence"/>
</dbReference>
<evidence type="ECO:0000313" key="1">
    <source>
        <dbReference type="EMBL" id="CAB3222269.1"/>
    </source>
</evidence>
<accession>A0A8S0YRX5</accession>
<evidence type="ECO:0000313" key="2">
    <source>
        <dbReference type="Proteomes" id="UP000494106"/>
    </source>
</evidence>
<dbReference type="EMBL" id="CADEBC010000083">
    <property type="protein sequence ID" value="CAB3222269.1"/>
    <property type="molecule type" value="Genomic_DNA"/>
</dbReference>
<dbReference type="PANTHER" id="PTHR31400:SF1">
    <property type="entry name" value="PROTEIN GUCD1"/>
    <property type="match status" value="1"/>
</dbReference>
<dbReference type="Pfam" id="PF09778">
    <property type="entry name" value="Guanylate_cyc_2"/>
    <property type="match status" value="1"/>
</dbReference>
<dbReference type="InterPro" id="IPR018616">
    <property type="entry name" value="GUCD1"/>
</dbReference>
<dbReference type="Gene3D" id="3.90.70.10">
    <property type="entry name" value="Cysteine proteinases"/>
    <property type="match status" value="1"/>
</dbReference>
<keyword evidence="2" id="KW-1185">Reference proteome</keyword>
<organism evidence="1 2">
    <name type="scientific">Arctia plantaginis</name>
    <name type="common">Wood tiger moth</name>
    <name type="synonym">Phalaena plantaginis</name>
    <dbReference type="NCBI Taxonomy" id="874455"/>
    <lineage>
        <taxon>Eukaryota</taxon>
        <taxon>Metazoa</taxon>
        <taxon>Ecdysozoa</taxon>
        <taxon>Arthropoda</taxon>
        <taxon>Hexapoda</taxon>
        <taxon>Insecta</taxon>
        <taxon>Pterygota</taxon>
        <taxon>Neoptera</taxon>
        <taxon>Endopterygota</taxon>
        <taxon>Lepidoptera</taxon>
        <taxon>Glossata</taxon>
        <taxon>Ditrysia</taxon>
        <taxon>Noctuoidea</taxon>
        <taxon>Erebidae</taxon>
        <taxon>Arctiinae</taxon>
        <taxon>Arctia</taxon>
    </lineage>
</organism>
<name>A0A8S0YRX5_ARCPL</name>
<gene>
    <name evidence="1" type="ORF">APLA_LOCUS982</name>
</gene>
<dbReference type="PANTHER" id="PTHR31400">
    <property type="entry name" value="GUANYLYL CYCLASE DOMAIN CONTAINING PROTEIN 1 GUCD1"/>
    <property type="match status" value="1"/>
</dbReference>
<evidence type="ECO:0008006" key="3">
    <source>
        <dbReference type="Google" id="ProtNLM"/>
    </source>
</evidence>
<protein>
    <recommendedName>
        <fullName evidence="3">Protein GUCD1</fullName>
    </recommendedName>
</protein>
<dbReference type="OrthoDB" id="206796at2759"/>